<dbReference type="WBParaSite" id="jg13352">
    <property type="protein sequence ID" value="jg13352"/>
    <property type="gene ID" value="jg13352"/>
</dbReference>
<reference evidence="2" key="1">
    <citation type="submission" date="2022-11" db="UniProtKB">
        <authorList>
            <consortium name="WormBaseParasite"/>
        </authorList>
    </citation>
    <scope>IDENTIFICATION</scope>
</reference>
<protein>
    <submittedName>
        <fullName evidence="2">Uncharacterized protein</fullName>
    </submittedName>
</protein>
<evidence type="ECO:0000313" key="1">
    <source>
        <dbReference type="Proteomes" id="UP000887574"/>
    </source>
</evidence>
<keyword evidence="1" id="KW-1185">Reference proteome</keyword>
<name>A0A915CWC6_9BILA</name>
<evidence type="ECO:0000313" key="2">
    <source>
        <dbReference type="WBParaSite" id="jg13352"/>
    </source>
</evidence>
<dbReference type="AlphaFoldDB" id="A0A915CWC6"/>
<organism evidence="1 2">
    <name type="scientific">Ditylenchus dipsaci</name>
    <dbReference type="NCBI Taxonomy" id="166011"/>
    <lineage>
        <taxon>Eukaryota</taxon>
        <taxon>Metazoa</taxon>
        <taxon>Ecdysozoa</taxon>
        <taxon>Nematoda</taxon>
        <taxon>Chromadorea</taxon>
        <taxon>Rhabditida</taxon>
        <taxon>Tylenchina</taxon>
        <taxon>Tylenchomorpha</taxon>
        <taxon>Sphaerularioidea</taxon>
        <taxon>Anguinidae</taxon>
        <taxon>Anguininae</taxon>
        <taxon>Ditylenchus</taxon>
    </lineage>
</organism>
<proteinExistence type="predicted"/>
<sequence length="123" mass="13827">MKSSSLFVFRRKLWPMGNSRLGTKSSLNEKDIKDRNHFYQLLRRASPVARLSIFRFDGGGSGPAQVAASTSEIPADREKLLTRALDTSISCPLGYDQRTEAGTHYPPCEQSSARFQSRKWFVG</sequence>
<dbReference type="Proteomes" id="UP000887574">
    <property type="component" value="Unplaced"/>
</dbReference>
<accession>A0A915CWC6</accession>